<dbReference type="Proteomes" id="UP000800040">
    <property type="component" value="Unassembled WGS sequence"/>
</dbReference>
<accession>A0A6A5K179</accession>
<feature type="compositionally biased region" description="Low complexity" evidence="1">
    <location>
        <begin position="429"/>
        <end position="439"/>
    </location>
</feature>
<feature type="compositionally biased region" description="Low complexity" evidence="1">
    <location>
        <begin position="559"/>
        <end position="574"/>
    </location>
</feature>
<feature type="region of interest" description="Disordered" evidence="1">
    <location>
        <begin position="18"/>
        <end position="53"/>
    </location>
</feature>
<feature type="region of interest" description="Disordered" evidence="1">
    <location>
        <begin position="484"/>
        <end position="658"/>
    </location>
</feature>
<gene>
    <name evidence="2" type="ORF">BDW02DRAFT_617228</name>
</gene>
<feature type="region of interest" description="Disordered" evidence="1">
    <location>
        <begin position="407"/>
        <end position="451"/>
    </location>
</feature>
<organism evidence="2 3">
    <name type="scientific">Decorospora gaudefroyi</name>
    <dbReference type="NCBI Taxonomy" id="184978"/>
    <lineage>
        <taxon>Eukaryota</taxon>
        <taxon>Fungi</taxon>
        <taxon>Dikarya</taxon>
        <taxon>Ascomycota</taxon>
        <taxon>Pezizomycotina</taxon>
        <taxon>Dothideomycetes</taxon>
        <taxon>Pleosporomycetidae</taxon>
        <taxon>Pleosporales</taxon>
        <taxon>Pleosporineae</taxon>
        <taxon>Pleosporaceae</taxon>
        <taxon>Decorospora</taxon>
    </lineage>
</organism>
<evidence type="ECO:0000313" key="3">
    <source>
        <dbReference type="Proteomes" id="UP000800040"/>
    </source>
</evidence>
<dbReference type="EMBL" id="ML975598">
    <property type="protein sequence ID" value="KAF1828247.1"/>
    <property type="molecule type" value="Genomic_DNA"/>
</dbReference>
<dbReference type="AlphaFoldDB" id="A0A6A5K179"/>
<dbReference type="OrthoDB" id="10660377at2759"/>
<sequence>MATVDYGIGSTATGMAKLGLGGRGGSGGGGKKPPRGGRGGLTRHASPPKKKPSGTWLVMEALMRAGLLNLQRAGVRLPHFLIDIANAHIREANGQTLGNFLVRPQAPAPNAETLFHWLYRAPRRYINDMENNPARITTLQDMNQFHERVMRHGAASGGTIGPHPSMLASLLLFFVVGAVAYVAHGDVTQSNCACNNCHDDDWPCTQVVDDAGSTQLFGRCLMCWRFNRHNCSMDLARHDAAADPASTPSRRSRAENWEAGRFTYHQFFPPGIDYHPAGARSRVASHFGGPWDSPSRAQEAQDLSPSVRRTQRAELRRANQNSRVPSTPQPSASNPPLGRVLDQANRRSPRVVITREEQERAIRLWRAAGGRRVTTIEPATAVEVAMDEAIACTHHYRTMEMILGDDGWGEETEGTIGDAVRSPEHGPRRSLSSASPSLATPGDGGRGMFYRGSTFSPTLTAVVKRENRGSSVSLDEFFDALEGFPAPTGLPEGPDSNHDDLYADPSPPSLPVPSSPPPPTPRRFHGFVNPNLRVPLDRRVPLLQPSPGPEAPSSPTPAPLSTGARVQAGGVARAEQAHGTPTCGPRRPWTGMNWAAGLEDNDSGPSSPPRRSPPTELETRPTPQSSRMRRDNTFRDLYARDDDEGNSKGSDKGKGKKK</sequence>
<name>A0A6A5K179_9PLEO</name>
<feature type="region of interest" description="Disordered" evidence="1">
    <location>
        <begin position="285"/>
        <end position="352"/>
    </location>
</feature>
<feature type="compositionally biased region" description="Basic and acidic residues" evidence="1">
    <location>
        <begin position="628"/>
        <end position="658"/>
    </location>
</feature>
<feature type="compositionally biased region" description="Pro residues" evidence="1">
    <location>
        <begin position="505"/>
        <end position="521"/>
    </location>
</feature>
<feature type="compositionally biased region" description="Low complexity" evidence="1">
    <location>
        <begin position="614"/>
        <end position="623"/>
    </location>
</feature>
<feature type="compositionally biased region" description="Polar residues" evidence="1">
    <location>
        <begin position="318"/>
        <end position="334"/>
    </location>
</feature>
<proteinExistence type="predicted"/>
<evidence type="ECO:0000256" key="1">
    <source>
        <dbReference type="SAM" id="MobiDB-lite"/>
    </source>
</evidence>
<protein>
    <submittedName>
        <fullName evidence="2">Uncharacterized protein</fullName>
    </submittedName>
</protein>
<keyword evidence="3" id="KW-1185">Reference proteome</keyword>
<feature type="compositionally biased region" description="Pro residues" evidence="1">
    <location>
        <begin position="544"/>
        <end position="558"/>
    </location>
</feature>
<evidence type="ECO:0000313" key="2">
    <source>
        <dbReference type="EMBL" id="KAF1828247.1"/>
    </source>
</evidence>
<reference evidence="2" key="1">
    <citation type="submission" date="2020-01" db="EMBL/GenBank/DDBJ databases">
        <authorList>
            <consortium name="DOE Joint Genome Institute"/>
            <person name="Haridas S."/>
            <person name="Albert R."/>
            <person name="Binder M."/>
            <person name="Bloem J."/>
            <person name="Labutti K."/>
            <person name="Salamov A."/>
            <person name="Andreopoulos B."/>
            <person name="Baker S.E."/>
            <person name="Barry K."/>
            <person name="Bills G."/>
            <person name="Bluhm B.H."/>
            <person name="Cannon C."/>
            <person name="Castanera R."/>
            <person name="Culley D.E."/>
            <person name="Daum C."/>
            <person name="Ezra D."/>
            <person name="Gonzalez J.B."/>
            <person name="Henrissat B."/>
            <person name="Kuo A."/>
            <person name="Liang C."/>
            <person name="Lipzen A."/>
            <person name="Lutzoni F."/>
            <person name="Magnuson J."/>
            <person name="Mondo S."/>
            <person name="Nolan M."/>
            <person name="Ohm R."/>
            <person name="Pangilinan J."/>
            <person name="Park H.-J."/>
            <person name="Ramirez L."/>
            <person name="Alfaro M."/>
            <person name="Sun H."/>
            <person name="Tritt A."/>
            <person name="Yoshinaga Y."/>
            <person name="Zwiers L.-H."/>
            <person name="Turgeon B.G."/>
            <person name="Goodwin S.B."/>
            <person name="Spatafora J.W."/>
            <person name="Crous P.W."/>
            <person name="Grigoriev I.V."/>
        </authorList>
    </citation>
    <scope>NUCLEOTIDE SEQUENCE</scope>
    <source>
        <strain evidence="2">P77</strain>
    </source>
</reference>
<feature type="compositionally biased region" description="Polar residues" evidence="1">
    <location>
        <begin position="295"/>
        <end position="308"/>
    </location>
</feature>
<feature type="compositionally biased region" description="Gly residues" evidence="1">
    <location>
        <begin position="19"/>
        <end position="40"/>
    </location>
</feature>